<evidence type="ECO:0008006" key="4">
    <source>
        <dbReference type="Google" id="ProtNLM"/>
    </source>
</evidence>
<feature type="compositionally biased region" description="Basic and acidic residues" evidence="1">
    <location>
        <begin position="133"/>
        <end position="151"/>
    </location>
</feature>
<keyword evidence="3" id="KW-1185">Reference proteome</keyword>
<evidence type="ECO:0000313" key="3">
    <source>
        <dbReference type="Proteomes" id="UP001054252"/>
    </source>
</evidence>
<dbReference type="AlphaFoldDB" id="A0AAV5I1C5"/>
<evidence type="ECO:0000313" key="2">
    <source>
        <dbReference type="EMBL" id="GKU92850.1"/>
    </source>
</evidence>
<feature type="region of interest" description="Disordered" evidence="1">
    <location>
        <begin position="17"/>
        <end position="56"/>
    </location>
</feature>
<dbReference type="InterPro" id="IPR036020">
    <property type="entry name" value="WW_dom_sf"/>
</dbReference>
<feature type="region of interest" description="Disordered" evidence="1">
    <location>
        <begin position="96"/>
        <end position="151"/>
    </location>
</feature>
<comment type="caution">
    <text evidence="2">The sequence shown here is derived from an EMBL/GenBank/DDBJ whole genome shotgun (WGS) entry which is preliminary data.</text>
</comment>
<dbReference type="EMBL" id="BPVZ01000006">
    <property type="protein sequence ID" value="GKU92850.1"/>
    <property type="molecule type" value="Genomic_DNA"/>
</dbReference>
<dbReference type="InterPro" id="IPR051105">
    <property type="entry name" value="WWC/KIBRA_Hippo_Reg"/>
</dbReference>
<gene>
    <name evidence="2" type="ORF">SLEP1_g6522</name>
</gene>
<evidence type="ECO:0000256" key="1">
    <source>
        <dbReference type="SAM" id="MobiDB-lite"/>
    </source>
</evidence>
<proteinExistence type="predicted"/>
<protein>
    <recommendedName>
        <fullName evidence="4">WW domain-containing protein</fullName>
    </recommendedName>
</protein>
<dbReference type="PANTHER" id="PTHR14791:SF29">
    <property type="entry name" value="PROTEIN KIBRA"/>
    <property type="match status" value="1"/>
</dbReference>
<organism evidence="2 3">
    <name type="scientific">Rubroshorea leprosula</name>
    <dbReference type="NCBI Taxonomy" id="152421"/>
    <lineage>
        <taxon>Eukaryota</taxon>
        <taxon>Viridiplantae</taxon>
        <taxon>Streptophyta</taxon>
        <taxon>Embryophyta</taxon>
        <taxon>Tracheophyta</taxon>
        <taxon>Spermatophyta</taxon>
        <taxon>Magnoliopsida</taxon>
        <taxon>eudicotyledons</taxon>
        <taxon>Gunneridae</taxon>
        <taxon>Pentapetalae</taxon>
        <taxon>rosids</taxon>
        <taxon>malvids</taxon>
        <taxon>Malvales</taxon>
        <taxon>Dipterocarpaceae</taxon>
        <taxon>Rubroshorea</taxon>
    </lineage>
</organism>
<reference evidence="2 3" key="1">
    <citation type="journal article" date="2021" name="Commun. Biol.">
        <title>The genome of Shorea leprosula (Dipterocarpaceae) highlights the ecological relevance of drought in aseasonal tropical rainforests.</title>
        <authorList>
            <person name="Ng K.K.S."/>
            <person name="Kobayashi M.J."/>
            <person name="Fawcett J.A."/>
            <person name="Hatakeyama M."/>
            <person name="Paape T."/>
            <person name="Ng C.H."/>
            <person name="Ang C.C."/>
            <person name="Tnah L.H."/>
            <person name="Lee C.T."/>
            <person name="Nishiyama T."/>
            <person name="Sese J."/>
            <person name="O'Brien M.J."/>
            <person name="Copetti D."/>
            <person name="Mohd Noor M.I."/>
            <person name="Ong R.C."/>
            <person name="Putra M."/>
            <person name="Sireger I.Z."/>
            <person name="Indrioko S."/>
            <person name="Kosugi Y."/>
            <person name="Izuno A."/>
            <person name="Isagi Y."/>
            <person name="Lee S.L."/>
            <person name="Shimizu K.K."/>
        </authorList>
    </citation>
    <scope>NUCLEOTIDE SEQUENCE [LARGE SCALE GENOMIC DNA]</scope>
    <source>
        <strain evidence="2">214</strain>
    </source>
</reference>
<feature type="compositionally biased region" description="Acidic residues" evidence="1">
    <location>
        <begin position="109"/>
        <end position="125"/>
    </location>
</feature>
<sequence length="194" mass="21480">MTAPNMATITASLERSLQNCSLNHQRSGGRGGEEDGIGRSSSSSSSDDNNLPNGASDTTLELNSHLSLPYHWEQCLDLKTGEIYYINWRNGMRAKEAPRTPAEHSGDFYSEDDDDGSSYESEESSSESAPSSSRDREPYNDRRPVDQEKEKEKVLVVAGCKSCLMYFMVPKQVEDCPKCAGQLLHFDRSENGSP</sequence>
<feature type="compositionally biased region" description="Basic and acidic residues" evidence="1">
    <location>
        <begin position="96"/>
        <end position="106"/>
    </location>
</feature>
<name>A0AAV5I1C5_9ROSI</name>
<dbReference type="PANTHER" id="PTHR14791">
    <property type="entry name" value="BOMB/KIRA PROTEINS"/>
    <property type="match status" value="1"/>
</dbReference>
<dbReference type="Proteomes" id="UP001054252">
    <property type="component" value="Unassembled WGS sequence"/>
</dbReference>
<feature type="compositionally biased region" description="Low complexity" evidence="1">
    <location>
        <begin position="38"/>
        <end position="48"/>
    </location>
</feature>
<accession>A0AAV5I1C5</accession>
<dbReference type="SUPFAM" id="SSF51045">
    <property type="entry name" value="WW domain"/>
    <property type="match status" value="1"/>
</dbReference>